<dbReference type="SUPFAM" id="SSF47616">
    <property type="entry name" value="GST C-terminal domain-like"/>
    <property type="match status" value="1"/>
</dbReference>
<dbReference type="eggNOG" id="COG0625">
    <property type="taxonomic scope" value="Bacteria"/>
</dbReference>
<organism evidence="4 6">
    <name type="scientific">Solemya velum gill symbiont</name>
    <dbReference type="NCBI Taxonomy" id="2340"/>
    <lineage>
        <taxon>Bacteria</taxon>
        <taxon>Pseudomonadati</taxon>
        <taxon>Pseudomonadota</taxon>
        <taxon>Gammaproteobacteria</taxon>
        <taxon>sulfur-oxidizing symbionts</taxon>
    </lineage>
</organism>
<dbReference type="CDD" id="cd03059">
    <property type="entry name" value="GST_N_SspA"/>
    <property type="match status" value="1"/>
</dbReference>
<dbReference type="GO" id="GO:0005737">
    <property type="term" value="C:cytoplasm"/>
    <property type="evidence" value="ECO:0007669"/>
    <property type="project" value="TreeGrafter"/>
</dbReference>
<sequence>MPAAVTNRRTVMTLFSDSADIYSHRVRVVLAEKNITVDILDSDPLHLPEDVVEVNPYGTLPTLLDRDLALYDSRIIMEYLDERYPHPPLLPIDPVSRANTRLYLHRVEKDWYSLVNGIEAGGKNATKARKELTETLLASGPIMASKPYFMSEEYSLVDATIAPLLWRLPTLGIELKGTGSAQVLGYAKRLFERPGFARSLTEAEKEMRM</sequence>
<dbReference type="PATRIC" id="fig|2340.3.peg.2117"/>
<evidence type="ECO:0000313" key="7">
    <source>
        <dbReference type="Proteomes" id="UP000190962"/>
    </source>
</evidence>
<evidence type="ECO:0000313" key="5">
    <source>
        <dbReference type="EMBL" id="OOY36194.1"/>
    </source>
</evidence>
<dbReference type="PANTHER" id="PTHR43968">
    <property type="match status" value="1"/>
</dbReference>
<dbReference type="SUPFAM" id="SSF52833">
    <property type="entry name" value="Thioredoxin-like"/>
    <property type="match status" value="1"/>
</dbReference>
<dbReference type="InterPro" id="IPR036282">
    <property type="entry name" value="Glutathione-S-Trfase_C_sf"/>
</dbReference>
<dbReference type="InterPro" id="IPR004046">
    <property type="entry name" value="GST_C"/>
</dbReference>
<dbReference type="Pfam" id="PF00043">
    <property type="entry name" value="GST_C"/>
    <property type="match status" value="1"/>
</dbReference>
<evidence type="ECO:0000259" key="2">
    <source>
        <dbReference type="PROSITE" id="PS50404"/>
    </source>
</evidence>
<dbReference type="RefSeq" id="WP_043118061.1">
    <property type="nucleotide sequence ID" value="NZ_JRAA01000003.1"/>
</dbReference>
<dbReference type="InterPro" id="IPR040079">
    <property type="entry name" value="Glutathione_S-Trfase"/>
</dbReference>
<dbReference type="AlphaFoldDB" id="A0A0B0H840"/>
<accession>A0A0B0H840</accession>
<keyword evidence="4" id="KW-0808">Transferase</keyword>
<dbReference type="InterPro" id="IPR036249">
    <property type="entry name" value="Thioredoxin-like_sf"/>
</dbReference>
<evidence type="ECO:0000313" key="6">
    <source>
        <dbReference type="Proteomes" id="UP000030856"/>
    </source>
</evidence>
<dbReference type="InterPro" id="IPR034342">
    <property type="entry name" value="SspA_C"/>
</dbReference>
<reference evidence="4 6" key="1">
    <citation type="journal article" date="2014" name="BMC Genomics">
        <title>The genome of the intracellular bacterium of the coastal bivalve, Solemya velum: a blueprint for thriving in and out of symbiosis.</title>
        <authorList>
            <person name="Dmytrenko O."/>
            <person name="Russell S.L."/>
            <person name="Loo W.T."/>
            <person name="Fontanez K.M."/>
            <person name="Liao L."/>
            <person name="Roeselers G."/>
            <person name="Sharma R."/>
            <person name="Stewart F.J."/>
            <person name="Newton I.L."/>
            <person name="Woyke T."/>
            <person name="Wu D."/>
            <person name="Lang J.M."/>
            <person name="Eisen J.A."/>
            <person name="Cavanaugh C.M."/>
        </authorList>
    </citation>
    <scope>NUCLEOTIDE SEQUENCE [LARGE SCALE GENOMIC DNA]</scope>
    <source>
        <strain evidence="4 6">WH</strain>
    </source>
</reference>
<dbReference type="InterPro" id="IPR050983">
    <property type="entry name" value="GST_Omega/HSP26"/>
</dbReference>
<comment type="similarity">
    <text evidence="1">Belongs to the GST superfamily. HSP26 family.</text>
</comment>
<proteinExistence type="inferred from homology"/>
<dbReference type="Proteomes" id="UP000030856">
    <property type="component" value="Unassembled WGS sequence"/>
</dbReference>
<feature type="domain" description="GST N-terminal" evidence="2">
    <location>
        <begin position="10"/>
        <end position="88"/>
    </location>
</feature>
<dbReference type="GO" id="GO:0016740">
    <property type="term" value="F:transferase activity"/>
    <property type="evidence" value="ECO:0007669"/>
    <property type="project" value="UniProtKB-KW"/>
</dbReference>
<dbReference type="Pfam" id="PF13409">
    <property type="entry name" value="GST_N_2"/>
    <property type="match status" value="1"/>
</dbReference>
<evidence type="ECO:0000313" key="4">
    <source>
        <dbReference type="EMBL" id="KHF24039.1"/>
    </source>
</evidence>
<dbReference type="STRING" id="2340.JV46_24120"/>
<dbReference type="SFLD" id="SFLDG00358">
    <property type="entry name" value="Main_(cytGST)"/>
    <property type="match status" value="1"/>
</dbReference>
<evidence type="ECO:0000259" key="3">
    <source>
        <dbReference type="PROSITE" id="PS50405"/>
    </source>
</evidence>
<evidence type="ECO:0000256" key="1">
    <source>
        <dbReference type="ARBA" id="ARBA00009929"/>
    </source>
</evidence>
<dbReference type="InterPro" id="IPR010987">
    <property type="entry name" value="Glutathione-S-Trfase_C-like"/>
</dbReference>
<protein>
    <submittedName>
        <fullName evidence="4">Glutathione S-transferase</fullName>
    </submittedName>
    <submittedName>
        <fullName evidence="5">Stringent starvation protein A</fullName>
    </submittedName>
</protein>
<dbReference type="SFLD" id="SFLDS00019">
    <property type="entry name" value="Glutathione_Transferase_(cytos"/>
    <property type="match status" value="1"/>
</dbReference>
<dbReference type="InterPro" id="IPR004045">
    <property type="entry name" value="Glutathione_S-Trfase_N"/>
</dbReference>
<comment type="caution">
    <text evidence="4">The sequence shown here is derived from an EMBL/GenBank/DDBJ whole genome shotgun (WGS) entry which is preliminary data.</text>
</comment>
<dbReference type="PROSITE" id="PS50405">
    <property type="entry name" value="GST_CTER"/>
    <property type="match status" value="1"/>
</dbReference>
<name>A0A0B0H840_SOVGS</name>
<keyword evidence="6" id="KW-1185">Reference proteome</keyword>
<dbReference type="EMBL" id="JRAA01000003">
    <property type="protein sequence ID" value="KHF24039.1"/>
    <property type="molecule type" value="Genomic_DNA"/>
</dbReference>
<dbReference type="InterPro" id="IPR034341">
    <property type="entry name" value="SspA_N"/>
</dbReference>
<dbReference type="EMBL" id="MPNX01000001">
    <property type="protein sequence ID" value="OOY36194.1"/>
    <property type="molecule type" value="Genomic_DNA"/>
</dbReference>
<dbReference type="GeneID" id="86990640"/>
<reference evidence="5 7" key="2">
    <citation type="submission" date="2016-11" db="EMBL/GenBank/DDBJ databases">
        <title>Mixed transmission modes and dynamic genome evolution in an obligate animal-bacterial symbiosis.</title>
        <authorList>
            <person name="Russell S.L."/>
            <person name="Corbett-Detig R.B."/>
            <person name="Cavanaugh C.M."/>
        </authorList>
    </citation>
    <scope>NUCLEOTIDE SEQUENCE [LARGE SCALE GENOMIC DNA]</scope>
    <source>
        <strain evidence="5">MA-KB16</strain>
    </source>
</reference>
<gene>
    <name evidence="5" type="primary">sspA</name>
    <name evidence="5" type="ORF">BOV88_00950</name>
    <name evidence="4" type="ORF">JV46_24120</name>
</gene>
<dbReference type="PROSITE" id="PS50404">
    <property type="entry name" value="GST_NTER"/>
    <property type="match status" value="1"/>
</dbReference>
<dbReference type="Gene3D" id="3.40.30.10">
    <property type="entry name" value="Glutaredoxin"/>
    <property type="match status" value="1"/>
</dbReference>
<dbReference type="OrthoDB" id="9781431at2"/>
<dbReference type="PANTHER" id="PTHR43968:SF6">
    <property type="entry name" value="GLUTATHIONE S-TRANSFERASE OMEGA"/>
    <property type="match status" value="1"/>
</dbReference>
<feature type="domain" description="GST C-terminal" evidence="3">
    <location>
        <begin position="93"/>
        <end position="209"/>
    </location>
</feature>
<dbReference type="Proteomes" id="UP000190962">
    <property type="component" value="Unassembled WGS sequence"/>
</dbReference>
<dbReference type="Gene3D" id="1.20.1050.10">
    <property type="match status" value="1"/>
</dbReference>
<dbReference type="CDD" id="cd03186">
    <property type="entry name" value="GST_C_SspA"/>
    <property type="match status" value="1"/>
</dbReference>